<name>A0A2C9DYD9_UREP2</name>
<organism evidence="4 5">
    <name type="scientific">Ureaplasma parvum serovar 3 (strain ATCC 27815 / 27 / NCTC 11736)</name>
    <dbReference type="NCBI Taxonomy" id="505682"/>
    <lineage>
        <taxon>Bacteria</taxon>
        <taxon>Bacillati</taxon>
        <taxon>Mycoplasmatota</taxon>
        <taxon>Mycoplasmoidales</taxon>
        <taxon>Mycoplasmoidaceae</taxon>
        <taxon>Ureaplasma</taxon>
    </lineage>
</organism>
<protein>
    <submittedName>
        <fullName evidence="4">Methylgalactoside permease ATP-binding protein</fullName>
    </submittedName>
</protein>
<dbReference type="Proteomes" id="UP000002162">
    <property type="component" value="Chromosome"/>
</dbReference>
<dbReference type="PANTHER" id="PTHR43790">
    <property type="entry name" value="CARBOHYDRATE TRANSPORT ATP-BINDING PROTEIN MG119-RELATED"/>
    <property type="match status" value="1"/>
</dbReference>
<sequence length="535" mass="59726">MEIKTNQCPYAIEMHEITKTFLNGTVIANKDVNLFVKKNEIHAIIGENGAGKSTLMSILFGIYKQDSGSIKINGRIVNFSSAKDASKTGIGMVHQHFKLIDTLSVLDNVILGSEGATQLGIINRKKITKELKKIIQEYGLNINLKSKISKITVGQQQKTEILKLLYRDIDILIFDEPTAVLSEDEIQAFLQMLKDFKAAGKTIIIITHKLNEIKEVADSATVIRRGHYIDSFDVKQKTIAEMAELMVGRKLVEVKNIDPITSNEKVFEVQNLDIQSIVKKQKDIVKVKSSPKGDDVSLLSTKNNNFINFSIRKGEIFAIAGVEGNGQSELAQIISGLLKGNKEAKIMLDNQEIEHASIRKRYQLGLSHVPEDRHKHGLVLDDTIAMNAILQQVDDKPYSNLGFFNNNEISKHAINIIKKYDVRGTTRGTSDARGLSGGNQQKLIIGREFERSHKLILLVQPTRGLDLGAIEFIHEQTLEEKRKGNAILLISYELDEILSLADTIAVIHNGYFISVGDRFSMTRQKIGELMAGEKI</sequence>
<dbReference type="GO" id="GO:0005524">
    <property type="term" value="F:ATP binding"/>
    <property type="evidence" value="ECO:0007669"/>
    <property type="project" value="UniProtKB-KW"/>
</dbReference>
<evidence type="ECO:0000259" key="3">
    <source>
        <dbReference type="PROSITE" id="PS50893"/>
    </source>
</evidence>
<dbReference type="InterPro" id="IPR017871">
    <property type="entry name" value="ABC_transporter-like_CS"/>
</dbReference>
<dbReference type="PANTHER" id="PTHR43790:SF4">
    <property type="entry name" value="GUANOSINE IMPORT ATP-BINDING PROTEIN NUPO"/>
    <property type="match status" value="1"/>
</dbReference>
<dbReference type="PROSITE" id="PS50893">
    <property type="entry name" value="ABC_TRANSPORTER_2"/>
    <property type="match status" value="2"/>
</dbReference>
<feature type="domain" description="ABC transporter" evidence="3">
    <location>
        <begin position="279"/>
        <end position="534"/>
    </location>
</feature>
<evidence type="ECO:0000256" key="1">
    <source>
        <dbReference type="ARBA" id="ARBA00022741"/>
    </source>
</evidence>
<keyword evidence="2 4" id="KW-0067">ATP-binding</keyword>
<dbReference type="CDD" id="cd03215">
    <property type="entry name" value="ABC_Carb_Monos_II"/>
    <property type="match status" value="1"/>
</dbReference>
<dbReference type="InterPro" id="IPR003439">
    <property type="entry name" value="ABC_transporter-like_ATP-bd"/>
</dbReference>
<dbReference type="RefSeq" id="WP_006688670.1">
    <property type="nucleotide sequence ID" value="NC_010503.1"/>
</dbReference>
<reference evidence="4 5" key="1">
    <citation type="submission" date="2008-02" db="EMBL/GenBank/DDBJ databases">
        <title>Genome sequence of Ureaplasma parvum serovar 3.</title>
        <authorList>
            <person name="Methe B.A."/>
            <person name="Glass J."/>
            <person name="Waites K."/>
            <person name="Shrivastava S."/>
        </authorList>
    </citation>
    <scope>NUCLEOTIDE SEQUENCE [LARGE SCALE GENOMIC DNA]</scope>
    <source>
        <strain evidence="5">ATCC 27815 / 27 / NCTC 11736</strain>
    </source>
</reference>
<feature type="domain" description="ABC transporter" evidence="3">
    <location>
        <begin position="12"/>
        <end position="250"/>
    </location>
</feature>
<dbReference type="Pfam" id="PF00005">
    <property type="entry name" value="ABC_tran"/>
    <property type="match status" value="2"/>
</dbReference>
<dbReference type="InterPro" id="IPR003593">
    <property type="entry name" value="AAA+_ATPase"/>
</dbReference>
<dbReference type="PROSITE" id="PS00211">
    <property type="entry name" value="ABC_TRANSPORTER_1"/>
    <property type="match status" value="1"/>
</dbReference>
<dbReference type="AlphaFoldDB" id="A0A2C9DYD9"/>
<evidence type="ECO:0000256" key="2">
    <source>
        <dbReference type="ARBA" id="ARBA00022840"/>
    </source>
</evidence>
<dbReference type="GeneID" id="29672264"/>
<gene>
    <name evidence="4" type="ordered locus">UPA3_0015</name>
</gene>
<dbReference type="SUPFAM" id="SSF52540">
    <property type="entry name" value="P-loop containing nucleoside triphosphate hydrolases"/>
    <property type="match status" value="2"/>
</dbReference>
<dbReference type="GO" id="GO:0016887">
    <property type="term" value="F:ATP hydrolysis activity"/>
    <property type="evidence" value="ECO:0007669"/>
    <property type="project" value="InterPro"/>
</dbReference>
<dbReference type="InterPro" id="IPR027417">
    <property type="entry name" value="P-loop_NTPase"/>
</dbReference>
<dbReference type="InterPro" id="IPR050107">
    <property type="entry name" value="ABC_carbohydrate_import_ATPase"/>
</dbReference>
<dbReference type="Gene3D" id="3.40.50.300">
    <property type="entry name" value="P-loop containing nucleotide triphosphate hydrolases"/>
    <property type="match status" value="2"/>
</dbReference>
<dbReference type="EMBL" id="CP000942">
    <property type="protein sequence ID" value="ACA32915.1"/>
    <property type="molecule type" value="Genomic_DNA"/>
</dbReference>
<dbReference type="KEGG" id="upa:UPA3_0015"/>
<dbReference type="CDD" id="cd03216">
    <property type="entry name" value="ABC_Carb_Monos_I"/>
    <property type="match status" value="1"/>
</dbReference>
<accession>A0A2C9DYD9</accession>
<evidence type="ECO:0000313" key="4">
    <source>
        <dbReference type="EMBL" id="ACA32915.1"/>
    </source>
</evidence>
<keyword evidence="1" id="KW-0547">Nucleotide-binding</keyword>
<proteinExistence type="predicted"/>
<dbReference type="SMART" id="SM00382">
    <property type="entry name" value="AAA"/>
    <property type="match status" value="1"/>
</dbReference>
<evidence type="ECO:0000313" key="5">
    <source>
        <dbReference type="Proteomes" id="UP000002162"/>
    </source>
</evidence>
<dbReference type="HOGENOM" id="CLU_000604_92_0_14"/>